<accession>X1QE77</accession>
<reference evidence="2" key="1">
    <citation type="journal article" date="2014" name="Front. Microbiol.">
        <title>High frequency of phylogenetically diverse reductive dehalogenase-homologous genes in deep subseafloor sedimentary metagenomes.</title>
        <authorList>
            <person name="Kawai M."/>
            <person name="Futagami T."/>
            <person name="Toyoda A."/>
            <person name="Takaki Y."/>
            <person name="Nishi S."/>
            <person name="Hori S."/>
            <person name="Arai W."/>
            <person name="Tsubouchi T."/>
            <person name="Morono Y."/>
            <person name="Uchiyama I."/>
            <person name="Ito T."/>
            <person name="Fujiyama A."/>
            <person name="Inagaki F."/>
            <person name="Takami H."/>
        </authorList>
    </citation>
    <scope>NUCLEOTIDE SEQUENCE</scope>
    <source>
        <strain evidence="2">Expedition CK06-06</strain>
    </source>
</reference>
<evidence type="ECO:0000313" key="2">
    <source>
        <dbReference type="EMBL" id="GAI66508.1"/>
    </source>
</evidence>
<feature type="domain" description="AAA" evidence="1">
    <location>
        <begin position="2"/>
        <end position="103"/>
    </location>
</feature>
<name>X1QE77_9ZZZZ</name>
<dbReference type="EMBL" id="BARW01004781">
    <property type="protein sequence ID" value="GAI66508.1"/>
    <property type="molecule type" value="Genomic_DNA"/>
</dbReference>
<dbReference type="SUPFAM" id="SSF52540">
    <property type="entry name" value="P-loop containing nucleoside triphosphate hydrolases"/>
    <property type="match status" value="1"/>
</dbReference>
<feature type="non-terminal residue" evidence="2">
    <location>
        <position position="268"/>
    </location>
</feature>
<comment type="caution">
    <text evidence="2">The sequence shown here is derived from an EMBL/GenBank/DDBJ whole genome shotgun (WGS) entry which is preliminary data.</text>
</comment>
<dbReference type="PANTHER" id="PTHR33295:SF18">
    <property type="entry name" value="AAA+ ATPASE DOMAIN-CONTAINING PROTEIN"/>
    <property type="match status" value="1"/>
</dbReference>
<dbReference type="Pfam" id="PF13173">
    <property type="entry name" value="AAA_14"/>
    <property type="match status" value="1"/>
</dbReference>
<proteinExistence type="predicted"/>
<dbReference type="PANTHER" id="PTHR33295">
    <property type="entry name" value="ATPASE"/>
    <property type="match status" value="1"/>
</dbReference>
<dbReference type="InterPro" id="IPR027417">
    <property type="entry name" value="P-loop_NTPase"/>
</dbReference>
<evidence type="ECO:0000259" key="1">
    <source>
        <dbReference type="Pfam" id="PF13173"/>
    </source>
</evidence>
<dbReference type="AlphaFoldDB" id="X1QE77"/>
<dbReference type="InterPro" id="IPR041682">
    <property type="entry name" value="AAA_14"/>
</dbReference>
<protein>
    <recommendedName>
        <fullName evidence="1">AAA domain-containing protein</fullName>
    </recommendedName>
</protein>
<sequence length="268" mass="31253">IFYYSMDLVKDDRELFEIFISWYQTVKENSKRKYILFDEATFVKNWEKSIKHIVDIFGLENKTFILTGSSAIDMRKGSSRLPGRRGVSNPDKLLLPLSFKEFCNLTGLRISLEYENDINLDSIKKNIPELKIYQNELDLYLDKYLVCGGFLESINSLFGNSTINEETFERYISVIFSEIEKVKKSRVTSKNVLSSIMDSLGSTISWNRLAKKSGNISTNTLIDYVNTFSDSFAVYYMEHFNINKLTGNPAKEKKLYFFDPFYYHIISR</sequence>
<feature type="non-terminal residue" evidence="2">
    <location>
        <position position="1"/>
    </location>
</feature>
<gene>
    <name evidence="2" type="ORF">S12H4_10915</name>
</gene>
<organism evidence="2">
    <name type="scientific">marine sediment metagenome</name>
    <dbReference type="NCBI Taxonomy" id="412755"/>
    <lineage>
        <taxon>unclassified sequences</taxon>
        <taxon>metagenomes</taxon>
        <taxon>ecological metagenomes</taxon>
    </lineage>
</organism>